<dbReference type="STRING" id="67285.AQI88_30330"/>
<name>A0A101NGB3_9ACTN</name>
<comment type="caution">
    <text evidence="2">The sequence shown here is derived from an EMBL/GenBank/DDBJ whole genome shotgun (WGS) entry which is preliminary data.</text>
</comment>
<keyword evidence="3" id="KW-1185">Reference proteome</keyword>
<evidence type="ECO:0000256" key="1">
    <source>
        <dbReference type="SAM" id="Phobius"/>
    </source>
</evidence>
<keyword evidence="1" id="KW-0812">Transmembrane</keyword>
<evidence type="ECO:0000313" key="3">
    <source>
        <dbReference type="Proteomes" id="UP000054241"/>
    </source>
</evidence>
<gene>
    <name evidence="2" type="ORF">AQI88_30330</name>
</gene>
<evidence type="ECO:0000313" key="2">
    <source>
        <dbReference type="EMBL" id="KUM92681.1"/>
    </source>
</evidence>
<keyword evidence="1" id="KW-1133">Transmembrane helix</keyword>
<dbReference type="AlphaFoldDB" id="A0A101NGB3"/>
<feature type="transmembrane region" description="Helical" evidence="1">
    <location>
        <begin position="20"/>
        <end position="38"/>
    </location>
</feature>
<organism evidence="2 3">
    <name type="scientific">Streptomyces cellostaticus</name>
    <dbReference type="NCBI Taxonomy" id="67285"/>
    <lineage>
        <taxon>Bacteria</taxon>
        <taxon>Bacillati</taxon>
        <taxon>Actinomycetota</taxon>
        <taxon>Actinomycetes</taxon>
        <taxon>Kitasatosporales</taxon>
        <taxon>Streptomycetaceae</taxon>
        <taxon>Streptomyces</taxon>
    </lineage>
</organism>
<sequence>MADTTLRSRLAARWEQAEGALTRIVLLAVFVVGLIAQFVKPVGDALQGKVYISAALLSLVGFALYSEVRGLNSAQEHLREDLEHNREATANLGAAFRAFTEQQAAAGAQIDSEHITEELRRALWSGNDIKLATMAFTGENFSQPLKRFLGALPPNADRTVFLRVLLPDVTKEMGYPGRVRPDGTVYDAPAFRAFLKGRICEYKADLEGMVERMGHRGQGTLTVEYKVLPMDARRKVYLLNEDQVIEGEYDKFELRPDVYSTDGSTDQLLDITGHEAPLRRWHRDAGPQAREMMRHYRGLYEHDWFRAVPLEEAWSVSPVPASGARSDQGPQPPTA</sequence>
<proteinExistence type="predicted"/>
<accession>A0A101NGB3</accession>
<dbReference type="Proteomes" id="UP000054241">
    <property type="component" value="Unassembled WGS sequence"/>
</dbReference>
<dbReference type="EMBL" id="LMWL01000058">
    <property type="protein sequence ID" value="KUM92681.1"/>
    <property type="molecule type" value="Genomic_DNA"/>
</dbReference>
<keyword evidence="1" id="KW-0472">Membrane</keyword>
<dbReference type="OrthoDB" id="4127429at2"/>
<protein>
    <submittedName>
        <fullName evidence="2">Uncharacterized protein</fullName>
    </submittedName>
</protein>
<reference evidence="2 3" key="1">
    <citation type="submission" date="2015-10" db="EMBL/GenBank/DDBJ databases">
        <title>Draft genome sequence of Streptomyces cellostaticus DSM 40189, type strain for the species Streptomyces cellostaticus.</title>
        <authorList>
            <person name="Ruckert C."/>
            <person name="Winkler A."/>
            <person name="Kalinowski J."/>
            <person name="Kampfer P."/>
            <person name="Glaeser S."/>
        </authorList>
    </citation>
    <scope>NUCLEOTIDE SEQUENCE [LARGE SCALE GENOMIC DNA]</scope>
    <source>
        <strain evidence="2 3">DSM 40189</strain>
    </source>
</reference>
<dbReference type="RefSeq" id="WP_067005241.1">
    <property type="nucleotide sequence ID" value="NZ_BNDU01000006.1"/>
</dbReference>